<dbReference type="Pfam" id="PF00773">
    <property type="entry name" value="RNB"/>
    <property type="match status" value="1"/>
</dbReference>
<dbReference type="GO" id="GO:0005829">
    <property type="term" value="C:cytosol"/>
    <property type="evidence" value="ECO:0007669"/>
    <property type="project" value="TreeGrafter"/>
</dbReference>
<reference evidence="2 3" key="1">
    <citation type="submission" date="2020-08" db="EMBL/GenBank/DDBJ databases">
        <title>Sequencing the genomes of 1000 actinobacteria strains.</title>
        <authorList>
            <person name="Klenk H.-P."/>
        </authorList>
    </citation>
    <scope>NUCLEOTIDE SEQUENCE [LARGE SCALE GENOMIC DNA]</scope>
    <source>
        <strain evidence="2 3">DSM 45298</strain>
    </source>
</reference>
<protein>
    <submittedName>
        <fullName evidence="2">VacB/RNase II family 3'-5' exoribonuclease</fullName>
    </submittedName>
</protein>
<dbReference type="InterPro" id="IPR050180">
    <property type="entry name" value="RNR_Ribonuclease"/>
</dbReference>
<dbReference type="InterPro" id="IPR001900">
    <property type="entry name" value="RNase_II/R"/>
</dbReference>
<dbReference type="Proteomes" id="UP000551501">
    <property type="component" value="Unassembled WGS sequence"/>
</dbReference>
<dbReference type="PANTHER" id="PTHR23355">
    <property type="entry name" value="RIBONUCLEASE"/>
    <property type="match status" value="1"/>
</dbReference>
<evidence type="ECO:0000313" key="3">
    <source>
        <dbReference type="Proteomes" id="UP000551501"/>
    </source>
</evidence>
<gene>
    <name evidence="2" type="ORF">BKA16_003523</name>
</gene>
<dbReference type="SMART" id="SM00955">
    <property type="entry name" value="RNB"/>
    <property type="match status" value="1"/>
</dbReference>
<sequence>MQRRVFAPAIDFDRLRAELDLTVDFAPEAVAEARGAVDRFADDRVDRTDVELVTIDPPGSQDLDQALRVVADGDGFVVHYAIADVAALVEPGGAVDAASRDRGQTMYFPDGSVPLHPRDLSEGIGSLLPDQVRPAVLWTVHVDAAGEVTDVDLERATVRSRERFDYAGVMADHEAGRLHPSIAALPTFGQTRLDWSLRRGAVQLDLPDQEIVPHRGGRAWTLQLAPRTPADNWNAQVSLLVGMCAGEIQRKAGIGLLRTVPPASHEAVTELRAAARHLGVDWSEGASPGEFLASLPAHEPTTLALMTVGARLMRGSGYLVLEPGTDYPDDDVVHAGVGGEYSHVTAPLRRLADRFATETCLAVTAGRDVPEWVTAALGPARKKMASSDQLASTAERRSVDLTEAVVLADQIGARFDAVVMRDASGDRAAEVFIPSPAIIGACDGAPSAGTRCTVEVTVADAAEGVVRFRVAG</sequence>
<evidence type="ECO:0000259" key="1">
    <source>
        <dbReference type="SMART" id="SM00955"/>
    </source>
</evidence>
<accession>A0A840EZE6</accession>
<dbReference type="SUPFAM" id="SSF50249">
    <property type="entry name" value="Nucleic acid-binding proteins"/>
    <property type="match status" value="1"/>
</dbReference>
<dbReference type="AlphaFoldDB" id="A0A840EZE6"/>
<dbReference type="GO" id="GO:0003723">
    <property type="term" value="F:RNA binding"/>
    <property type="evidence" value="ECO:0007669"/>
    <property type="project" value="InterPro"/>
</dbReference>
<feature type="domain" description="RNB" evidence="1">
    <location>
        <begin position="44"/>
        <end position="366"/>
    </location>
</feature>
<dbReference type="InterPro" id="IPR040596">
    <property type="entry name" value="RNase_II_C_S1"/>
</dbReference>
<organism evidence="2 3">
    <name type="scientific">Gordonia humi</name>
    <dbReference type="NCBI Taxonomy" id="686429"/>
    <lineage>
        <taxon>Bacteria</taxon>
        <taxon>Bacillati</taxon>
        <taxon>Actinomycetota</taxon>
        <taxon>Actinomycetes</taxon>
        <taxon>Mycobacteriales</taxon>
        <taxon>Gordoniaceae</taxon>
        <taxon>Gordonia</taxon>
    </lineage>
</organism>
<dbReference type="GO" id="GO:0006402">
    <property type="term" value="P:mRNA catabolic process"/>
    <property type="evidence" value="ECO:0007669"/>
    <property type="project" value="TreeGrafter"/>
</dbReference>
<comment type="caution">
    <text evidence="2">The sequence shown here is derived from an EMBL/GenBank/DDBJ whole genome shotgun (WGS) entry which is preliminary data.</text>
</comment>
<dbReference type="RefSeq" id="WP_183371878.1">
    <property type="nucleotide sequence ID" value="NZ_BAABHL010000126.1"/>
</dbReference>
<dbReference type="InterPro" id="IPR012340">
    <property type="entry name" value="NA-bd_OB-fold"/>
</dbReference>
<dbReference type="GO" id="GO:0004540">
    <property type="term" value="F:RNA nuclease activity"/>
    <property type="evidence" value="ECO:0007669"/>
    <property type="project" value="InterPro"/>
</dbReference>
<proteinExistence type="predicted"/>
<keyword evidence="3" id="KW-1185">Reference proteome</keyword>
<dbReference type="PANTHER" id="PTHR23355:SF37">
    <property type="entry name" value="EXORIBONUCLEASE 2"/>
    <property type="match status" value="1"/>
</dbReference>
<dbReference type="Pfam" id="PF18614">
    <property type="entry name" value="RNase_II_C_S1"/>
    <property type="match status" value="1"/>
</dbReference>
<evidence type="ECO:0000313" key="2">
    <source>
        <dbReference type="EMBL" id="MBB4136971.1"/>
    </source>
</evidence>
<dbReference type="EMBL" id="JACIFP010000001">
    <property type="protein sequence ID" value="MBB4136971.1"/>
    <property type="molecule type" value="Genomic_DNA"/>
</dbReference>
<name>A0A840EZE6_9ACTN</name>